<evidence type="ECO:0000256" key="2">
    <source>
        <dbReference type="ARBA" id="ARBA00005236"/>
    </source>
</evidence>
<keyword evidence="4 7" id="KW-0812">Transmembrane</keyword>
<proteinExistence type="inferred from homology"/>
<sequence>MESRAEVAISRPRGLTPRQIMAVFMVQGASAGIVGALLGAVLGALLASQLNNLMPIIGAFLDGAALPVAIEPLQVIVIALVAMVLALLSTLYPSWRAAATQPAEALRYE</sequence>
<dbReference type="GO" id="GO:0044874">
    <property type="term" value="P:lipoprotein localization to outer membrane"/>
    <property type="evidence" value="ECO:0007669"/>
    <property type="project" value="TreeGrafter"/>
</dbReference>
<dbReference type="InterPro" id="IPR003838">
    <property type="entry name" value="ABC3_permease_C"/>
</dbReference>
<keyword evidence="6 7" id="KW-0472">Membrane</keyword>
<accession>A0A4P0Y1Y0</accession>
<name>A0A4P0Y1Y0_KLEPN</name>
<reference evidence="9" key="1">
    <citation type="submission" date="2019-04" db="EMBL/GenBank/DDBJ databases">
        <authorList>
            <consortium name="Pathogen Informatics"/>
        </authorList>
    </citation>
    <scope>NUCLEOTIDE SEQUENCE</scope>
    <source>
        <strain evidence="9">NCTC9183</strain>
    </source>
</reference>
<evidence type="ECO:0000256" key="1">
    <source>
        <dbReference type="ARBA" id="ARBA00004651"/>
    </source>
</evidence>
<dbReference type="PANTHER" id="PTHR30489">
    <property type="entry name" value="LIPOPROTEIN-RELEASING SYSTEM TRANSMEMBRANE PROTEIN LOLE"/>
    <property type="match status" value="1"/>
</dbReference>
<dbReference type="AlphaFoldDB" id="A0A4P0Y1Y0"/>
<keyword evidence="9" id="KW-0449">Lipoprotein</keyword>
<feature type="domain" description="ABC3 transporter permease C-terminal" evidence="8">
    <location>
        <begin position="2"/>
        <end position="102"/>
    </location>
</feature>
<evidence type="ECO:0000256" key="5">
    <source>
        <dbReference type="ARBA" id="ARBA00022989"/>
    </source>
</evidence>
<comment type="subcellular location">
    <subcellularLocation>
        <location evidence="1">Cell membrane</location>
        <topology evidence="1">Multi-pass membrane protein</topology>
    </subcellularLocation>
</comment>
<organism evidence="9">
    <name type="scientific">Klebsiella pneumoniae</name>
    <dbReference type="NCBI Taxonomy" id="573"/>
    <lineage>
        <taxon>Bacteria</taxon>
        <taxon>Pseudomonadati</taxon>
        <taxon>Pseudomonadota</taxon>
        <taxon>Gammaproteobacteria</taxon>
        <taxon>Enterobacterales</taxon>
        <taxon>Enterobacteriaceae</taxon>
        <taxon>Klebsiella/Raoultella group</taxon>
        <taxon>Klebsiella</taxon>
        <taxon>Klebsiella pneumoniae complex</taxon>
    </lineage>
</organism>
<protein>
    <submittedName>
        <fullName evidence="9">Lipoprotein releasing system transmembrane protein LolC</fullName>
    </submittedName>
</protein>
<feature type="transmembrane region" description="Helical" evidence="7">
    <location>
        <begin position="20"/>
        <end position="46"/>
    </location>
</feature>
<evidence type="ECO:0000256" key="7">
    <source>
        <dbReference type="SAM" id="Phobius"/>
    </source>
</evidence>
<evidence type="ECO:0000259" key="8">
    <source>
        <dbReference type="Pfam" id="PF02687"/>
    </source>
</evidence>
<gene>
    <name evidence="9" type="primary">lolC_3</name>
    <name evidence="9" type="ORF">NCTC9183_03023</name>
</gene>
<dbReference type="InterPro" id="IPR051447">
    <property type="entry name" value="Lipoprotein-release_system"/>
</dbReference>
<keyword evidence="3" id="KW-1003">Cell membrane</keyword>
<dbReference type="EMBL" id="CABDVL010000003">
    <property type="protein sequence ID" value="VTM54442.1"/>
    <property type="molecule type" value="Genomic_DNA"/>
</dbReference>
<evidence type="ECO:0000256" key="6">
    <source>
        <dbReference type="ARBA" id="ARBA00023136"/>
    </source>
</evidence>
<evidence type="ECO:0000313" key="9">
    <source>
        <dbReference type="EMBL" id="VTM54442.1"/>
    </source>
</evidence>
<evidence type="ECO:0000256" key="4">
    <source>
        <dbReference type="ARBA" id="ARBA00022692"/>
    </source>
</evidence>
<dbReference type="Proteomes" id="UP000507695">
    <property type="component" value="Unassembled WGS sequence"/>
</dbReference>
<dbReference type="Pfam" id="PF02687">
    <property type="entry name" value="FtsX"/>
    <property type="match status" value="1"/>
</dbReference>
<feature type="transmembrane region" description="Helical" evidence="7">
    <location>
        <begin position="66"/>
        <end position="88"/>
    </location>
</feature>
<comment type="similarity">
    <text evidence="2">Belongs to the ABC-4 integral membrane protein family. LolC/E subfamily.</text>
</comment>
<evidence type="ECO:0000256" key="3">
    <source>
        <dbReference type="ARBA" id="ARBA00022475"/>
    </source>
</evidence>
<dbReference type="PANTHER" id="PTHR30489:SF8">
    <property type="entry name" value="LIPOPROTEIN-RELEASING SYSTEM TRANSMEMBRANE PROTEIN LOLC"/>
    <property type="match status" value="1"/>
</dbReference>
<keyword evidence="5 7" id="KW-1133">Transmembrane helix</keyword>
<dbReference type="GO" id="GO:0098797">
    <property type="term" value="C:plasma membrane protein complex"/>
    <property type="evidence" value="ECO:0007669"/>
    <property type="project" value="TreeGrafter"/>
</dbReference>